<accession>A0A7W3U5I8</accession>
<keyword evidence="1" id="KW-1133">Transmembrane helix</keyword>
<reference evidence="2 3" key="1">
    <citation type="submission" date="2020-07" db="EMBL/GenBank/DDBJ databases">
        <authorList>
            <person name="Xu S."/>
            <person name="Li A."/>
        </authorList>
    </citation>
    <scope>NUCLEOTIDE SEQUENCE [LARGE SCALE GENOMIC DNA]</scope>
    <source>
        <strain evidence="2 3">SG-8</strain>
    </source>
</reference>
<gene>
    <name evidence="2" type="ORF">H4F99_11145</name>
</gene>
<feature type="transmembrane region" description="Helical" evidence="1">
    <location>
        <begin position="48"/>
        <end position="67"/>
    </location>
</feature>
<dbReference type="EMBL" id="JACHTE010000007">
    <property type="protein sequence ID" value="MBB1089045.1"/>
    <property type="molecule type" value="Genomic_DNA"/>
</dbReference>
<proteinExistence type="predicted"/>
<keyword evidence="1" id="KW-0472">Membrane</keyword>
<feature type="transmembrane region" description="Helical" evidence="1">
    <location>
        <begin position="20"/>
        <end position="42"/>
    </location>
</feature>
<evidence type="ECO:0000256" key="1">
    <source>
        <dbReference type="SAM" id="Phobius"/>
    </source>
</evidence>
<name>A0A7W3U5I8_9GAMM</name>
<dbReference type="AlphaFoldDB" id="A0A7W3U5I8"/>
<dbReference type="PANTHER" id="PTHR34351">
    <property type="entry name" value="SLR1927 PROTEIN-RELATED"/>
    <property type="match status" value="1"/>
</dbReference>
<dbReference type="Proteomes" id="UP000552587">
    <property type="component" value="Unassembled WGS sequence"/>
</dbReference>
<comment type="caution">
    <text evidence="2">The sequence shown here is derived from an EMBL/GenBank/DDBJ whole genome shotgun (WGS) entry which is preliminary data.</text>
</comment>
<sequence>MTRPRTPETLPVRFDRRRIYVLPTRFGLFYSVLLATMALGALNYNNNPALMLALMLAGTGFASLVAAQMQLSGMEVVAIDAEPVPMGQVMNVRVHVQAPAGRTRVGLGVDHEGAPLRQLDLTDQRGEVDLPLATARRGWLDLPRLRIATTRPLGLARAWAHVWPDAPALVYAVPERDGPPLPEGRGEGARARPVPAGEDIHQLRAYRRGDARRAIAWKASARRDALVVRDYEKPLGAEVVLDWHGTALPSREARISRLAHWVDLAEREGRRYRLVLPGQPALGPDRGAHHRHACQRALALMPHG</sequence>
<organism evidence="2 3">
    <name type="scientific">Marilutibacter penaei</name>
    <dbReference type="NCBI Taxonomy" id="2759900"/>
    <lineage>
        <taxon>Bacteria</taxon>
        <taxon>Pseudomonadati</taxon>
        <taxon>Pseudomonadota</taxon>
        <taxon>Gammaproteobacteria</taxon>
        <taxon>Lysobacterales</taxon>
        <taxon>Lysobacteraceae</taxon>
        <taxon>Marilutibacter</taxon>
    </lineage>
</organism>
<dbReference type="PANTHER" id="PTHR34351:SF1">
    <property type="entry name" value="SLR1927 PROTEIN"/>
    <property type="match status" value="1"/>
</dbReference>
<keyword evidence="3" id="KW-1185">Reference proteome</keyword>
<protein>
    <submittedName>
        <fullName evidence="2">DUF58 domain-containing protein</fullName>
    </submittedName>
</protein>
<keyword evidence="1" id="KW-0812">Transmembrane</keyword>
<evidence type="ECO:0000313" key="2">
    <source>
        <dbReference type="EMBL" id="MBB1089045.1"/>
    </source>
</evidence>
<evidence type="ECO:0000313" key="3">
    <source>
        <dbReference type="Proteomes" id="UP000552587"/>
    </source>
</evidence>